<evidence type="ECO:0000313" key="2">
    <source>
        <dbReference type="EMBL" id="MDO6123015.1"/>
    </source>
</evidence>
<dbReference type="InterPro" id="IPR004360">
    <property type="entry name" value="Glyas_Fos-R_dOase_dom"/>
</dbReference>
<name>A0ABT8XH04_9HYPH</name>
<proteinExistence type="predicted"/>
<dbReference type="PROSITE" id="PS51819">
    <property type="entry name" value="VOC"/>
    <property type="match status" value="1"/>
</dbReference>
<dbReference type="Proteomes" id="UP001177080">
    <property type="component" value="Unassembled WGS sequence"/>
</dbReference>
<protein>
    <submittedName>
        <fullName evidence="2">VOC family protein</fullName>
    </submittedName>
</protein>
<gene>
    <name evidence="2" type="ORF">GB928_017625</name>
</gene>
<dbReference type="EMBL" id="WHSC02000007">
    <property type="protein sequence ID" value="MDO6123015.1"/>
    <property type="molecule type" value="Genomic_DNA"/>
</dbReference>
<dbReference type="InterPro" id="IPR037523">
    <property type="entry name" value="VOC_core"/>
</dbReference>
<keyword evidence="3" id="KW-1185">Reference proteome</keyword>
<dbReference type="Gene3D" id="3.10.180.10">
    <property type="entry name" value="2,3-Dihydroxybiphenyl 1,2-Dioxygenase, domain 1"/>
    <property type="match status" value="1"/>
</dbReference>
<evidence type="ECO:0000259" key="1">
    <source>
        <dbReference type="PROSITE" id="PS51819"/>
    </source>
</evidence>
<dbReference type="Pfam" id="PF00903">
    <property type="entry name" value="Glyoxalase"/>
    <property type="match status" value="1"/>
</dbReference>
<accession>A0ABT8XH04</accession>
<dbReference type="RefSeq" id="WP_244760671.1">
    <property type="nucleotide sequence ID" value="NZ_JALJCJ010000002.1"/>
</dbReference>
<sequence>MSNEISIEISLFVEHGREQEAADFYVAAFGAEVIEPYRLDGVLMGFAMRFGATPVAVAGSNPRREQNPSYGGPFFPKVAGSVSAIFTLNVGDIEHAVQRASRSGAVIRDAVQRDVLDRRVASLFDPFGHIWALVERKAESLDLAA</sequence>
<organism evidence="2 3">
    <name type="scientific">Shinella curvata</name>
    <dbReference type="NCBI Taxonomy" id="1817964"/>
    <lineage>
        <taxon>Bacteria</taxon>
        <taxon>Pseudomonadati</taxon>
        <taxon>Pseudomonadota</taxon>
        <taxon>Alphaproteobacteria</taxon>
        <taxon>Hyphomicrobiales</taxon>
        <taxon>Rhizobiaceae</taxon>
        <taxon>Shinella</taxon>
    </lineage>
</organism>
<dbReference type="PANTHER" id="PTHR34109">
    <property type="entry name" value="BNAUNNG04460D PROTEIN-RELATED"/>
    <property type="match status" value="1"/>
</dbReference>
<dbReference type="PANTHER" id="PTHR34109:SF1">
    <property type="entry name" value="VOC DOMAIN-CONTAINING PROTEIN"/>
    <property type="match status" value="1"/>
</dbReference>
<comment type="caution">
    <text evidence="2">The sequence shown here is derived from an EMBL/GenBank/DDBJ whole genome shotgun (WGS) entry which is preliminary data.</text>
</comment>
<feature type="domain" description="VOC" evidence="1">
    <location>
        <begin position="6"/>
        <end position="136"/>
    </location>
</feature>
<dbReference type="InterPro" id="IPR029068">
    <property type="entry name" value="Glyas_Bleomycin-R_OHBP_Dase"/>
</dbReference>
<reference evidence="2" key="1">
    <citation type="submission" date="2022-04" db="EMBL/GenBank/DDBJ databases">
        <title>Shinella lacus sp. nov., a novel member of the genus Shinella from water.</title>
        <authorList>
            <person name="Deng Y."/>
        </authorList>
    </citation>
    <scope>NUCLEOTIDE SEQUENCE</scope>
    <source>
        <strain evidence="2">JCM 31239</strain>
    </source>
</reference>
<dbReference type="SUPFAM" id="SSF54593">
    <property type="entry name" value="Glyoxalase/Bleomycin resistance protein/Dihydroxybiphenyl dioxygenase"/>
    <property type="match status" value="1"/>
</dbReference>
<evidence type="ECO:0000313" key="3">
    <source>
        <dbReference type="Proteomes" id="UP001177080"/>
    </source>
</evidence>